<evidence type="ECO:0000313" key="3">
    <source>
        <dbReference type="Proteomes" id="UP000886523"/>
    </source>
</evidence>
<dbReference type="PANTHER" id="PTHR36452:SF1">
    <property type="entry name" value="DUF2461 DOMAIN-CONTAINING PROTEIN"/>
    <property type="match status" value="1"/>
</dbReference>
<dbReference type="PANTHER" id="PTHR36452">
    <property type="entry name" value="CHROMOSOME 12, WHOLE GENOME SHOTGUN SEQUENCE"/>
    <property type="match status" value="1"/>
</dbReference>
<accession>A0A9P6AR61</accession>
<name>A0A9P6AR61_9AGAM</name>
<feature type="compositionally biased region" description="Acidic residues" evidence="1">
    <location>
        <begin position="100"/>
        <end position="110"/>
    </location>
</feature>
<keyword evidence="3" id="KW-1185">Reference proteome</keyword>
<dbReference type="AlphaFoldDB" id="A0A9P6AR61"/>
<dbReference type="EMBL" id="MU129025">
    <property type="protein sequence ID" value="KAF9509955.1"/>
    <property type="molecule type" value="Genomic_DNA"/>
</dbReference>
<sequence>MGRVAGSSTKRADSRGNGATKAKGASRSKPPAKRAKVAKPSVSSKLSETDEGEEDATPEESSPDDDSDAYEEPPDTDVEESSDASDSNARKRKSSKFDDIDSDALDEDIQEIGTNYHGSPQKSPRKPVAVSTQSASPTKSRKSQTVLSSPSSGKSRGASGNKNKKRKRRDSDADPTIEDEDNSNDYGITVVGTVVKAPTTGRVPAGQISRNTFDFLGKLANPKFNDREWFKLNGANSINPINPPVLEPVFRLAEKEWIAFIDTLTPLVTEMDDQIPPLPPKDLIHRIYRDVRFSNDKTPYKTNFSASLSRAGRKCKFAGFQPGGSLLAAGLWAPAKDELSALRANILQDSVPLRNVLSAPEFTKIFGQPVAHPKGDRRSVFGQDDELKVAPKGIPKTHPDIDLLKLRTIGVVHYFKDQEVLNPDFKREVVRVMEIVRPFVHW</sequence>
<feature type="compositionally biased region" description="Acidic residues" evidence="1">
    <location>
        <begin position="49"/>
        <end position="83"/>
    </location>
</feature>
<gene>
    <name evidence="2" type="ORF">BS47DRAFT_1300807</name>
</gene>
<evidence type="ECO:0000313" key="2">
    <source>
        <dbReference type="EMBL" id="KAF9509955.1"/>
    </source>
</evidence>
<dbReference type="Pfam" id="PF09365">
    <property type="entry name" value="DUF2461"/>
    <property type="match status" value="1"/>
</dbReference>
<protein>
    <submittedName>
        <fullName evidence="2">Uncharacterized protein</fullName>
    </submittedName>
</protein>
<feature type="compositionally biased region" description="Polar residues" evidence="1">
    <location>
        <begin position="130"/>
        <end position="147"/>
    </location>
</feature>
<feature type="compositionally biased region" description="Acidic residues" evidence="1">
    <location>
        <begin position="173"/>
        <end position="183"/>
    </location>
</feature>
<organism evidence="2 3">
    <name type="scientific">Hydnum rufescens UP504</name>
    <dbReference type="NCBI Taxonomy" id="1448309"/>
    <lineage>
        <taxon>Eukaryota</taxon>
        <taxon>Fungi</taxon>
        <taxon>Dikarya</taxon>
        <taxon>Basidiomycota</taxon>
        <taxon>Agaricomycotina</taxon>
        <taxon>Agaricomycetes</taxon>
        <taxon>Cantharellales</taxon>
        <taxon>Hydnaceae</taxon>
        <taxon>Hydnum</taxon>
    </lineage>
</organism>
<proteinExistence type="predicted"/>
<reference evidence="2" key="1">
    <citation type="journal article" date="2020" name="Nat. Commun.">
        <title>Large-scale genome sequencing of mycorrhizal fungi provides insights into the early evolution of symbiotic traits.</title>
        <authorList>
            <person name="Miyauchi S."/>
            <person name="Kiss E."/>
            <person name="Kuo A."/>
            <person name="Drula E."/>
            <person name="Kohler A."/>
            <person name="Sanchez-Garcia M."/>
            <person name="Morin E."/>
            <person name="Andreopoulos B."/>
            <person name="Barry K.W."/>
            <person name="Bonito G."/>
            <person name="Buee M."/>
            <person name="Carver A."/>
            <person name="Chen C."/>
            <person name="Cichocki N."/>
            <person name="Clum A."/>
            <person name="Culley D."/>
            <person name="Crous P.W."/>
            <person name="Fauchery L."/>
            <person name="Girlanda M."/>
            <person name="Hayes R.D."/>
            <person name="Keri Z."/>
            <person name="LaButti K."/>
            <person name="Lipzen A."/>
            <person name="Lombard V."/>
            <person name="Magnuson J."/>
            <person name="Maillard F."/>
            <person name="Murat C."/>
            <person name="Nolan M."/>
            <person name="Ohm R.A."/>
            <person name="Pangilinan J."/>
            <person name="Pereira M.F."/>
            <person name="Perotto S."/>
            <person name="Peter M."/>
            <person name="Pfister S."/>
            <person name="Riley R."/>
            <person name="Sitrit Y."/>
            <person name="Stielow J.B."/>
            <person name="Szollosi G."/>
            <person name="Zifcakova L."/>
            <person name="Stursova M."/>
            <person name="Spatafora J.W."/>
            <person name="Tedersoo L."/>
            <person name="Vaario L.M."/>
            <person name="Yamada A."/>
            <person name="Yan M."/>
            <person name="Wang P."/>
            <person name="Xu J."/>
            <person name="Bruns T."/>
            <person name="Baldrian P."/>
            <person name="Vilgalys R."/>
            <person name="Dunand C."/>
            <person name="Henrissat B."/>
            <person name="Grigoriev I.V."/>
            <person name="Hibbett D."/>
            <person name="Nagy L.G."/>
            <person name="Martin F.M."/>
        </authorList>
    </citation>
    <scope>NUCLEOTIDE SEQUENCE</scope>
    <source>
        <strain evidence="2">UP504</strain>
    </source>
</reference>
<feature type="region of interest" description="Disordered" evidence="1">
    <location>
        <begin position="1"/>
        <end position="185"/>
    </location>
</feature>
<feature type="compositionally biased region" description="Low complexity" evidence="1">
    <location>
        <begin position="148"/>
        <end position="161"/>
    </location>
</feature>
<dbReference type="InterPro" id="IPR012808">
    <property type="entry name" value="CHP02453"/>
</dbReference>
<feature type="compositionally biased region" description="Polar residues" evidence="1">
    <location>
        <begin position="112"/>
        <end position="122"/>
    </location>
</feature>
<evidence type="ECO:0000256" key="1">
    <source>
        <dbReference type="SAM" id="MobiDB-lite"/>
    </source>
</evidence>
<dbReference type="NCBIfam" id="TIGR02453">
    <property type="entry name" value="TIGR02453 family protein"/>
    <property type="match status" value="1"/>
</dbReference>
<feature type="compositionally biased region" description="Basic residues" evidence="1">
    <location>
        <begin position="24"/>
        <end position="37"/>
    </location>
</feature>
<dbReference type="Proteomes" id="UP000886523">
    <property type="component" value="Unassembled WGS sequence"/>
</dbReference>
<comment type="caution">
    <text evidence="2">The sequence shown here is derived from an EMBL/GenBank/DDBJ whole genome shotgun (WGS) entry which is preliminary data.</text>
</comment>
<dbReference type="OrthoDB" id="2537769at2759"/>